<keyword evidence="3" id="KW-1185">Reference proteome</keyword>
<reference evidence="2 3" key="1">
    <citation type="submission" date="2023-09" db="EMBL/GenBank/DDBJ databases">
        <title>Nesidiocoris tenuis whole genome shotgun sequence.</title>
        <authorList>
            <person name="Shibata T."/>
            <person name="Shimoda M."/>
            <person name="Kobayashi T."/>
            <person name="Uehara T."/>
        </authorList>
    </citation>
    <scope>NUCLEOTIDE SEQUENCE [LARGE SCALE GENOMIC DNA]</scope>
    <source>
        <strain evidence="2 3">Japan</strain>
    </source>
</reference>
<organism evidence="2 3">
    <name type="scientific">Nesidiocoris tenuis</name>
    <dbReference type="NCBI Taxonomy" id="355587"/>
    <lineage>
        <taxon>Eukaryota</taxon>
        <taxon>Metazoa</taxon>
        <taxon>Ecdysozoa</taxon>
        <taxon>Arthropoda</taxon>
        <taxon>Hexapoda</taxon>
        <taxon>Insecta</taxon>
        <taxon>Pterygota</taxon>
        <taxon>Neoptera</taxon>
        <taxon>Paraneoptera</taxon>
        <taxon>Hemiptera</taxon>
        <taxon>Heteroptera</taxon>
        <taxon>Panheteroptera</taxon>
        <taxon>Cimicomorpha</taxon>
        <taxon>Miridae</taxon>
        <taxon>Dicyphina</taxon>
        <taxon>Nesidiocoris</taxon>
    </lineage>
</organism>
<feature type="compositionally biased region" description="Basic and acidic residues" evidence="1">
    <location>
        <begin position="1"/>
        <end position="24"/>
    </location>
</feature>
<accession>A0ABN7B139</accession>
<dbReference type="Proteomes" id="UP001307889">
    <property type="component" value="Chromosome 9"/>
</dbReference>
<feature type="region of interest" description="Disordered" evidence="1">
    <location>
        <begin position="1"/>
        <end position="26"/>
    </location>
</feature>
<protein>
    <submittedName>
        <fullName evidence="2">Uncharacterized protein</fullName>
    </submittedName>
</protein>
<proteinExistence type="predicted"/>
<sequence length="115" mass="12814">MREAAFNLDRESKAGSKDAAEEAKSTSFSTVGAGIYLTSRSWTPIVWEWIFFTFLPWTLEPGVFCIVPTPWARLVFRGGHIIVPPFLRVSRKVPTLSYAVRGETATFQNVSLSTG</sequence>
<gene>
    <name evidence="2" type="ORF">NTJ_10956</name>
</gene>
<dbReference type="EMBL" id="AP028917">
    <property type="protein sequence ID" value="BES98141.1"/>
    <property type="molecule type" value="Genomic_DNA"/>
</dbReference>
<evidence type="ECO:0000313" key="3">
    <source>
        <dbReference type="Proteomes" id="UP001307889"/>
    </source>
</evidence>
<name>A0ABN7B139_9HEMI</name>
<evidence type="ECO:0000313" key="2">
    <source>
        <dbReference type="EMBL" id="BES98141.1"/>
    </source>
</evidence>
<evidence type="ECO:0000256" key="1">
    <source>
        <dbReference type="SAM" id="MobiDB-lite"/>
    </source>
</evidence>